<dbReference type="AlphaFoldDB" id="A0A5J4KX91"/>
<evidence type="ECO:0000256" key="1">
    <source>
        <dbReference type="SAM" id="Phobius"/>
    </source>
</evidence>
<evidence type="ECO:0000313" key="2">
    <source>
        <dbReference type="EMBL" id="GER92113.1"/>
    </source>
</evidence>
<name>A0A5J4KX91_9CHLR</name>
<dbReference type="RefSeq" id="WP_269822561.1">
    <property type="nucleotide sequence ID" value="NZ_BKZW01000005.1"/>
</dbReference>
<feature type="transmembrane region" description="Helical" evidence="1">
    <location>
        <begin position="9"/>
        <end position="29"/>
    </location>
</feature>
<accession>A0A5J4KX91</accession>
<evidence type="ECO:0000313" key="3">
    <source>
        <dbReference type="Proteomes" id="UP000326912"/>
    </source>
</evidence>
<sequence length="44" mass="4912">MNPIFLRRLAIAGLILTVLVALDGIFMVVTNYHPDDTSNNTLHM</sequence>
<organism evidence="2 3">
    <name type="scientific">Dictyobacter vulcani</name>
    <dbReference type="NCBI Taxonomy" id="2607529"/>
    <lineage>
        <taxon>Bacteria</taxon>
        <taxon>Bacillati</taxon>
        <taxon>Chloroflexota</taxon>
        <taxon>Ktedonobacteria</taxon>
        <taxon>Ktedonobacterales</taxon>
        <taxon>Dictyobacteraceae</taxon>
        <taxon>Dictyobacter</taxon>
    </lineage>
</organism>
<dbReference type="EMBL" id="BKZW01000005">
    <property type="protein sequence ID" value="GER92113.1"/>
    <property type="molecule type" value="Genomic_DNA"/>
</dbReference>
<keyword evidence="3" id="KW-1185">Reference proteome</keyword>
<gene>
    <name evidence="2" type="ORF">KDW_62750</name>
</gene>
<proteinExistence type="predicted"/>
<keyword evidence="1" id="KW-0812">Transmembrane</keyword>
<comment type="caution">
    <text evidence="2">The sequence shown here is derived from an EMBL/GenBank/DDBJ whole genome shotgun (WGS) entry which is preliminary data.</text>
</comment>
<keyword evidence="1" id="KW-1133">Transmembrane helix</keyword>
<dbReference type="Proteomes" id="UP000326912">
    <property type="component" value="Unassembled WGS sequence"/>
</dbReference>
<reference evidence="2 3" key="1">
    <citation type="submission" date="2019-10" db="EMBL/GenBank/DDBJ databases">
        <title>Dictyobacter vulcani sp. nov., within the class Ktedonobacteria, isolated from soil of volcanic Mt. Zao.</title>
        <authorList>
            <person name="Zheng Y."/>
            <person name="Wang C.M."/>
            <person name="Sakai Y."/>
            <person name="Abe K."/>
            <person name="Yokota A."/>
            <person name="Yabe S."/>
        </authorList>
    </citation>
    <scope>NUCLEOTIDE SEQUENCE [LARGE SCALE GENOMIC DNA]</scope>
    <source>
        <strain evidence="2 3">W12</strain>
    </source>
</reference>
<keyword evidence="1" id="KW-0472">Membrane</keyword>
<protein>
    <submittedName>
        <fullName evidence="2">Uncharacterized protein</fullName>
    </submittedName>
</protein>